<evidence type="ECO:0008006" key="3">
    <source>
        <dbReference type="Google" id="ProtNLM"/>
    </source>
</evidence>
<evidence type="ECO:0000313" key="1">
    <source>
        <dbReference type="EMBL" id="KAK9300438.1"/>
    </source>
</evidence>
<dbReference type="PANTHER" id="PTHR21580:SF60">
    <property type="entry name" value="SPERM-TAIL PG-RICH REPEAT-CONTAINING PROTEIN 2"/>
    <property type="match status" value="1"/>
</dbReference>
<reference evidence="1 2" key="1">
    <citation type="submission" date="2024-05" db="EMBL/GenBank/DDBJ databases">
        <title>The nuclear and mitochondrial genome assemblies of Tetragonisca angustula (Apidae: Meliponini), a tiny yet remarkable pollinator in the Neotropics.</title>
        <authorList>
            <person name="Ferrari R."/>
            <person name="Ricardo P.C."/>
            <person name="Dias F.C."/>
            <person name="Araujo N.S."/>
            <person name="Soares D.O."/>
            <person name="Zhou Q.-S."/>
            <person name="Zhu C.-D."/>
            <person name="Coutinho L."/>
            <person name="Airas M.C."/>
            <person name="Batista T.M."/>
        </authorList>
    </citation>
    <scope>NUCLEOTIDE SEQUENCE [LARGE SCALE GENOMIC DNA]</scope>
    <source>
        <strain evidence="1">ASF017062</strain>
        <tissue evidence="1">Abdomen</tissue>
    </source>
</reference>
<gene>
    <name evidence="1" type="ORF">QLX08_006959</name>
</gene>
<dbReference type="InterPro" id="IPR051291">
    <property type="entry name" value="CIMAP"/>
</dbReference>
<dbReference type="PANTHER" id="PTHR21580">
    <property type="entry name" value="SHIPPO-1-RELATED"/>
    <property type="match status" value="1"/>
</dbReference>
<name>A0AAW0ZS97_9HYME</name>
<protein>
    <recommendedName>
        <fullName evidence="3">Outer dense fiber protein 3</fullName>
    </recommendedName>
</protein>
<dbReference type="Proteomes" id="UP001432146">
    <property type="component" value="Unassembled WGS sequence"/>
</dbReference>
<sequence length="230" mass="25563">MPPKADTQPKTNSKPKSKAIADKKIGSLTCGFKSPGPKYHLQTLVGYKEHCLSKYRNPAYTFGYRHPRLRKCEVPGPKYAFPTPRPNGFSFGLARRTIDTFCSPGPKYSLPSPKGPAFTIKFRTKGRQFCTGPGPYNVKTPTPGPAFYIGHRLPGLKCDPTPSPKLYSDILVKQRVPAYHIALKRDKKIICASPGPKYCPKTPKPMPMFSFGIKHSECAPPYIVECDDQC</sequence>
<dbReference type="AlphaFoldDB" id="A0AAW0ZS97"/>
<dbReference type="EMBL" id="JAWNGG020000127">
    <property type="protein sequence ID" value="KAK9300438.1"/>
    <property type="molecule type" value="Genomic_DNA"/>
</dbReference>
<organism evidence="1 2">
    <name type="scientific">Tetragonisca angustula</name>
    <dbReference type="NCBI Taxonomy" id="166442"/>
    <lineage>
        <taxon>Eukaryota</taxon>
        <taxon>Metazoa</taxon>
        <taxon>Ecdysozoa</taxon>
        <taxon>Arthropoda</taxon>
        <taxon>Hexapoda</taxon>
        <taxon>Insecta</taxon>
        <taxon>Pterygota</taxon>
        <taxon>Neoptera</taxon>
        <taxon>Endopterygota</taxon>
        <taxon>Hymenoptera</taxon>
        <taxon>Apocrita</taxon>
        <taxon>Aculeata</taxon>
        <taxon>Apoidea</taxon>
        <taxon>Anthophila</taxon>
        <taxon>Apidae</taxon>
        <taxon>Tetragonisca</taxon>
    </lineage>
</organism>
<accession>A0AAW0ZS97</accession>
<comment type="caution">
    <text evidence="1">The sequence shown here is derived from an EMBL/GenBank/DDBJ whole genome shotgun (WGS) entry which is preliminary data.</text>
</comment>
<proteinExistence type="predicted"/>
<keyword evidence="2" id="KW-1185">Reference proteome</keyword>
<evidence type="ECO:0000313" key="2">
    <source>
        <dbReference type="Proteomes" id="UP001432146"/>
    </source>
</evidence>